<dbReference type="Gene3D" id="3.40.50.850">
    <property type="entry name" value="Isochorismatase-like"/>
    <property type="match status" value="1"/>
</dbReference>
<dbReference type="InterPro" id="IPR000868">
    <property type="entry name" value="Isochorismatase-like_dom"/>
</dbReference>
<evidence type="ECO:0000313" key="3">
    <source>
        <dbReference type="EMBL" id="NMH97797.1"/>
    </source>
</evidence>
<dbReference type="EMBL" id="JAAXLA010000015">
    <property type="protein sequence ID" value="NMH97797.1"/>
    <property type="molecule type" value="Genomic_DNA"/>
</dbReference>
<dbReference type="PANTHER" id="PTHR43540">
    <property type="entry name" value="PEROXYUREIDOACRYLATE/UREIDOACRYLATE AMIDOHYDROLASE-RELATED"/>
    <property type="match status" value="1"/>
</dbReference>
<keyword evidence="1" id="KW-0378">Hydrolase</keyword>
<comment type="caution">
    <text evidence="3">The sequence shown here is derived from an EMBL/GenBank/DDBJ whole genome shotgun (WGS) entry which is preliminary data.</text>
</comment>
<name>A0ABX1SB55_9PSEU</name>
<proteinExistence type="predicted"/>
<reference evidence="3 4" key="1">
    <citation type="submission" date="2020-04" db="EMBL/GenBank/DDBJ databases">
        <authorList>
            <person name="Klaysubun C."/>
            <person name="Duangmal K."/>
            <person name="Lipun K."/>
        </authorList>
    </citation>
    <scope>NUCLEOTIDE SEQUENCE [LARGE SCALE GENOMIC DNA]</scope>
    <source>
        <strain evidence="3 4">K10HN5</strain>
    </source>
</reference>
<dbReference type="Pfam" id="PF00857">
    <property type="entry name" value="Isochorismatase"/>
    <property type="match status" value="1"/>
</dbReference>
<keyword evidence="4" id="KW-1185">Reference proteome</keyword>
<sequence length="218" mass="23810">MTRSDMVEQYAALREEFRSKGLGGRIGFGSRPAILVVDLIRGFTDSRSPLSGALETQLKATNELLELARGTDVPIIFSTVAYDPDLQEAGLWIRKIPSNTWLVEGSEWVEVDPRLNRRPTEMLLVKKYASCFFGTDLASRLMSRRVDTLLITGCTTSGCVRASAVDACSYGFHTIVVEDAVGDRAELPHLASLFDIDSKYGDVIGLAEAAGYLADRAG</sequence>
<feature type="domain" description="Isochorismatase-like" evidence="2">
    <location>
        <begin position="33"/>
        <end position="207"/>
    </location>
</feature>
<dbReference type="Proteomes" id="UP000820669">
    <property type="component" value="Unassembled WGS sequence"/>
</dbReference>
<organism evidence="3 4">
    <name type="scientific">Pseudonocardia acidicola</name>
    <dbReference type="NCBI Taxonomy" id="2724939"/>
    <lineage>
        <taxon>Bacteria</taxon>
        <taxon>Bacillati</taxon>
        <taxon>Actinomycetota</taxon>
        <taxon>Actinomycetes</taxon>
        <taxon>Pseudonocardiales</taxon>
        <taxon>Pseudonocardiaceae</taxon>
        <taxon>Pseudonocardia</taxon>
    </lineage>
</organism>
<dbReference type="InterPro" id="IPR050272">
    <property type="entry name" value="Isochorismatase-like_hydrls"/>
</dbReference>
<evidence type="ECO:0000313" key="4">
    <source>
        <dbReference type="Proteomes" id="UP000820669"/>
    </source>
</evidence>
<protein>
    <submittedName>
        <fullName evidence="3">Isochorismatase family protein</fullName>
    </submittedName>
</protein>
<dbReference type="CDD" id="cd01015">
    <property type="entry name" value="CSHase"/>
    <property type="match status" value="1"/>
</dbReference>
<evidence type="ECO:0000256" key="1">
    <source>
        <dbReference type="ARBA" id="ARBA00022801"/>
    </source>
</evidence>
<dbReference type="SUPFAM" id="SSF52499">
    <property type="entry name" value="Isochorismatase-like hydrolases"/>
    <property type="match status" value="1"/>
</dbReference>
<accession>A0ABX1SB55</accession>
<dbReference type="PANTHER" id="PTHR43540:SF1">
    <property type="entry name" value="ISOCHORISMATASE HYDROLASE"/>
    <property type="match status" value="1"/>
</dbReference>
<evidence type="ECO:0000259" key="2">
    <source>
        <dbReference type="Pfam" id="PF00857"/>
    </source>
</evidence>
<dbReference type="RefSeq" id="WP_169381238.1">
    <property type="nucleotide sequence ID" value="NZ_JAAXLA010000015.1"/>
</dbReference>
<dbReference type="InterPro" id="IPR036380">
    <property type="entry name" value="Isochorismatase-like_sf"/>
</dbReference>
<gene>
    <name evidence="3" type="ORF">HF526_10810</name>
</gene>